<proteinExistence type="predicted"/>
<name>A0A5C5YT68_9BACT</name>
<dbReference type="InterPro" id="IPR037925">
    <property type="entry name" value="FlgE/F/G-like"/>
</dbReference>
<organism evidence="2 3">
    <name type="scientific">Posidoniimonas polymericola</name>
    <dbReference type="NCBI Taxonomy" id="2528002"/>
    <lineage>
        <taxon>Bacteria</taxon>
        <taxon>Pseudomonadati</taxon>
        <taxon>Planctomycetota</taxon>
        <taxon>Planctomycetia</taxon>
        <taxon>Pirellulales</taxon>
        <taxon>Lacipirellulaceae</taxon>
        <taxon>Posidoniimonas</taxon>
    </lineage>
</organism>
<dbReference type="EMBL" id="SJPO01000002">
    <property type="protein sequence ID" value="TWT78155.1"/>
    <property type="molecule type" value="Genomic_DNA"/>
</dbReference>
<evidence type="ECO:0000256" key="1">
    <source>
        <dbReference type="SAM" id="MobiDB-lite"/>
    </source>
</evidence>
<evidence type="ECO:0000313" key="3">
    <source>
        <dbReference type="Proteomes" id="UP000318478"/>
    </source>
</evidence>
<protein>
    <submittedName>
        <fullName evidence="2">Flagellar hook protein FlgE</fullName>
    </submittedName>
</protein>
<keyword evidence="2" id="KW-0282">Flagellum</keyword>
<dbReference type="SUPFAM" id="SSF117143">
    <property type="entry name" value="Flagellar hook protein flgE"/>
    <property type="match status" value="2"/>
</dbReference>
<dbReference type="AlphaFoldDB" id="A0A5C5YT68"/>
<dbReference type="OrthoDB" id="8372879at2"/>
<keyword evidence="2" id="KW-0969">Cilium</keyword>
<dbReference type="Proteomes" id="UP000318478">
    <property type="component" value="Unassembled WGS sequence"/>
</dbReference>
<dbReference type="RefSeq" id="WP_146584392.1">
    <property type="nucleotide sequence ID" value="NZ_SJPO01000002.1"/>
</dbReference>
<reference evidence="2 3" key="1">
    <citation type="submission" date="2019-02" db="EMBL/GenBank/DDBJ databases">
        <title>Deep-cultivation of Planctomycetes and their phenomic and genomic characterization uncovers novel biology.</title>
        <authorList>
            <person name="Wiegand S."/>
            <person name="Jogler M."/>
            <person name="Boedeker C."/>
            <person name="Pinto D."/>
            <person name="Vollmers J."/>
            <person name="Rivas-Marin E."/>
            <person name="Kohn T."/>
            <person name="Peeters S.H."/>
            <person name="Heuer A."/>
            <person name="Rast P."/>
            <person name="Oberbeckmann S."/>
            <person name="Bunk B."/>
            <person name="Jeske O."/>
            <person name="Meyerdierks A."/>
            <person name="Storesund J.E."/>
            <person name="Kallscheuer N."/>
            <person name="Luecker S."/>
            <person name="Lage O.M."/>
            <person name="Pohl T."/>
            <person name="Merkel B.J."/>
            <person name="Hornburger P."/>
            <person name="Mueller R.-W."/>
            <person name="Bruemmer F."/>
            <person name="Labrenz M."/>
            <person name="Spormann A.M."/>
            <person name="Op Den Camp H."/>
            <person name="Overmann J."/>
            <person name="Amann R."/>
            <person name="Jetten M.S.M."/>
            <person name="Mascher T."/>
            <person name="Medema M.H."/>
            <person name="Devos D.P."/>
            <person name="Kaster A.-K."/>
            <person name="Ovreas L."/>
            <person name="Rohde M."/>
            <person name="Galperin M.Y."/>
            <person name="Jogler C."/>
        </authorList>
    </citation>
    <scope>NUCLEOTIDE SEQUENCE [LARGE SCALE GENOMIC DNA]</scope>
    <source>
        <strain evidence="2 3">Pla123a</strain>
    </source>
</reference>
<evidence type="ECO:0000313" key="2">
    <source>
        <dbReference type="EMBL" id="TWT78155.1"/>
    </source>
</evidence>
<accession>A0A5C5YT68</accession>
<feature type="compositionally biased region" description="Low complexity" evidence="1">
    <location>
        <begin position="797"/>
        <end position="819"/>
    </location>
</feature>
<sequence>MASSGRTLATCQLRFELLEKRDLLTQLSPALLQADNVEPASNIGEVSAEAIAVDQATSTEAQPAQTAPAANAFDELAPFTLARNGDGFLLVAGPNSEPWLTRHTEIEVDDQGRLLTANGYQLLGFALDAIGEPAGDELIPLSVAGLEIAARQTAAIELRGVANPDLAEGTTLRSSAVVFGPLGDEINVSITLTRTGGSYAALYDWEVSTPSLGGSSLTIESGTLGFDQRGRATIEHLQLNVPHEDTSFSVLLDFTNLHALGEVNAYGEYVGNLDARQLDGLPMSPLDGLHVGNDSDLNVYYQSGHWERISRVAAAIVANPHGLVEAEAGYYAATPQSGAPKILRENPPYGGSTLQVQPGFKLLPDGRYVSELSDEEPRFDPSFLSTLNIRYPWIVREVEIELDPGERLLVQHANGAVSQSSPQRLRLNAQRELVTPTGLRVLGRLAGDQSALTPITVPLGDTLSEATQNVVLTGQIAPDGQPATTPQTIESVVLYEVDVDAGQANPDAIPDLAALDSRLIDVVIGDSGDYRHLFRPGTLTVGRTAGGIDRYPGAFPIGPETLVADLIEFLDAYLFGDPSSRPQTSGEVSLVEGRIRVVSNLGQANAITFSKSSFTLQSPDASVSYSVPLWFESTAWADGEAFATSFVVYPEEGNYHGVNLYFYLASSDADRLTYRWRAIDWDAPPGSDQTIGFGEVEFVVEGDRVLASPLQLRLPGSDEGRLVALHFDDLVVAEPGDEHYQGRSGLPLESVDGFRPLTLTRYQIASTGEVVGGFSVARTVTLGQVEVVQARPPIEVDGPGSDSPRQGPQQGPQQGPRRPAIQRADSPADLPYKLLVRQHSLQKSRAIRDHDSLWRTGGASRTATDVVGSPPGTSLPDLLASSWRWIADLLYTVAGSLR</sequence>
<keyword evidence="2" id="KW-0966">Cell projection</keyword>
<gene>
    <name evidence="2" type="primary">flgE_1</name>
    <name evidence="2" type="ORF">Pla123a_09450</name>
</gene>
<feature type="region of interest" description="Disordered" evidence="1">
    <location>
        <begin position="791"/>
        <end position="824"/>
    </location>
</feature>
<keyword evidence="3" id="KW-1185">Reference proteome</keyword>
<comment type="caution">
    <text evidence="2">The sequence shown here is derived from an EMBL/GenBank/DDBJ whole genome shotgun (WGS) entry which is preliminary data.</text>
</comment>